<dbReference type="InterPro" id="IPR027417">
    <property type="entry name" value="P-loop_NTPase"/>
</dbReference>
<protein>
    <submittedName>
        <fullName evidence="4">ATP-binding cassette domain-containing protein</fullName>
    </submittedName>
</protein>
<dbReference type="InterPro" id="IPR003593">
    <property type="entry name" value="AAA+_ATPase"/>
</dbReference>
<dbReference type="SMART" id="SM00382">
    <property type="entry name" value="AAA"/>
    <property type="match status" value="1"/>
</dbReference>
<evidence type="ECO:0000313" key="4">
    <source>
        <dbReference type="EMBL" id="MBD5778310.1"/>
    </source>
</evidence>
<dbReference type="PANTHER" id="PTHR43119">
    <property type="entry name" value="ABC TRANSPORT PROTEIN ATP-BINDING COMPONENT-RELATED"/>
    <property type="match status" value="1"/>
</dbReference>
<dbReference type="Proteomes" id="UP000622317">
    <property type="component" value="Unassembled WGS sequence"/>
</dbReference>
<keyword evidence="1" id="KW-0547">Nucleotide-binding</keyword>
<dbReference type="Gene3D" id="3.40.50.300">
    <property type="entry name" value="P-loop containing nucleotide triphosphate hydrolases"/>
    <property type="match status" value="1"/>
</dbReference>
<evidence type="ECO:0000256" key="1">
    <source>
        <dbReference type="ARBA" id="ARBA00022741"/>
    </source>
</evidence>
<dbReference type="GO" id="GO:0016887">
    <property type="term" value="F:ATP hydrolysis activity"/>
    <property type="evidence" value="ECO:0007669"/>
    <property type="project" value="InterPro"/>
</dbReference>
<evidence type="ECO:0000256" key="2">
    <source>
        <dbReference type="ARBA" id="ARBA00022840"/>
    </source>
</evidence>
<organism evidence="4 5">
    <name type="scientific">Pelagicoccus enzymogenes</name>
    <dbReference type="NCBI Taxonomy" id="2773457"/>
    <lineage>
        <taxon>Bacteria</taxon>
        <taxon>Pseudomonadati</taxon>
        <taxon>Verrucomicrobiota</taxon>
        <taxon>Opitutia</taxon>
        <taxon>Puniceicoccales</taxon>
        <taxon>Pelagicoccaceae</taxon>
        <taxon>Pelagicoccus</taxon>
    </lineage>
</organism>
<dbReference type="PANTHER" id="PTHR43119:SF1">
    <property type="entry name" value="ABC TRANSPORTER DOMAIN-CONTAINING PROTEIN"/>
    <property type="match status" value="1"/>
</dbReference>
<keyword evidence="2 4" id="KW-0067">ATP-binding</keyword>
<accession>A0A927F6Y8</accession>
<dbReference type="PROSITE" id="PS50893">
    <property type="entry name" value="ABC_TRANSPORTER_2"/>
    <property type="match status" value="1"/>
</dbReference>
<name>A0A927F6Y8_9BACT</name>
<dbReference type="SUPFAM" id="SSF52540">
    <property type="entry name" value="P-loop containing nucleoside triphosphate hydrolases"/>
    <property type="match status" value="1"/>
</dbReference>
<proteinExistence type="predicted"/>
<comment type="caution">
    <text evidence="4">The sequence shown here is derived from an EMBL/GenBank/DDBJ whole genome shotgun (WGS) entry which is preliminary data.</text>
</comment>
<keyword evidence="5" id="KW-1185">Reference proteome</keyword>
<dbReference type="EMBL" id="JACYFG010000004">
    <property type="protein sequence ID" value="MBD5778310.1"/>
    <property type="molecule type" value="Genomic_DNA"/>
</dbReference>
<evidence type="ECO:0000313" key="5">
    <source>
        <dbReference type="Proteomes" id="UP000622317"/>
    </source>
</evidence>
<dbReference type="Pfam" id="PF00005">
    <property type="entry name" value="ABC_tran"/>
    <property type="match status" value="1"/>
</dbReference>
<dbReference type="RefSeq" id="WP_191615444.1">
    <property type="nucleotide sequence ID" value="NZ_JACYFG010000004.1"/>
</dbReference>
<dbReference type="GO" id="GO:0005524">
    <property type="term" value="F:ATP binding"/>
    <property type="evidence" value="ECO:0007669"/>
    <property type="project" value="UniProtKB-KW"/>
</dbReference>
<gene>
    <name evidence="4" type="ORF">IEN85_02230</name>
</gene>
<sequence>MLKVEGLAFLDWEPVSLQVKTGEVLCVEGASGTGKSLLLRAIADLIPHAGEVYLDGVACSDISPTQWRRSVSFLSAEALWWEDTVGAHFLEPVPAERLQRLALAADCLGWEVTRLSMGERQRLGLLRMLDRQPRVLLLDEPTSNLDAASSQAVEDLLLEYIKSTNACALWVTHDHSQAARVGGRRLRMQGRRLQEVLG</sequence>
<feature type="domain" description="ABC transporter" evidence="3">
    <location>
        <begin position="2"/>
        <end position="197"/>
    </location>
</feature>
<reference evidence="4" key="1">
    <citation type="submission" date="2020-09" db="EMBL/GenBank/DDBJ databases">
        <title>Pelagicoccus enzymogenes sp. nov. with an EPS production, isolated from marine sediment.</title>
        <authorList>
            <person name="Feng X."/>
        </authorList>
    </citation>
    <scope>NUCLEOTIDE SEQUENCE</scope>
    <source>
        <strain evidence="4">NFK12</strain>
    </source>
</reference>
<dbReference type="AlphaFoldDB" id="A0A927F6Y8"/>
<dbReference type="InterPro" id="IPR003439">
    <property type="entry name" value="ABC_transporter-like_ATP-bd"/>
</dbReference>
<evidence type="ECO:0000259" key="3">
    <source>
        <dbReference type="PROSITE" id="PS50893"/>
    </source>
</evidence>